<dbReference type="PANTHER" id="PTHR43057">
    <property type="entry name" value="ARSENITE EFFLUX TRANSPORTER"/>
    <property type="match status" value="1"/>
</dbReference>
<comment type="subcellular location">
    <subcellularLocation>
        <location evidence="1">Cell membrane</location>
        <topology evidence="1">Multi-pass membrane protein</topology>
    </subcellularLocation>
</comment>
<dbReference type="Proteomes" id="UP000031972">
    <property type="component" value="Unassembled WGS sequence"/>
</dbReference>
<dbReference type="GO" id="GO:0015105">
    <property type="term" value="F:arsenite transmembrane transporter activity"/>
    <property type="evidence" value="ECO:0007669"/>
    <property type="project" value="TreeGrafter"/>
</dbReference>
<feature type="transmembrane region" description="Helical" evidence="8">
    <location>
        <begin position="153"/>
        <end position="177"/>
    </location>
</feature>
<dbReference type="GO" id="GO:0005886">
    <property type="term" value="C:plasma membrane"/>
    <property type="evidence" value="ECO:0007669"/>
    <property type="project" value="UniProtKB-SubCell"/>
</dbReference>
<dbReference type="AlphaFoldDB" id="A0A0C2WA72"/>
<gene>
    <name evidence="9" type="ORF">KR50_02770</name>
</gene>
<feature type="transmembrane region" description="Helical" evidence="8">
    <location>
        <begin position="285"/>
        <end position="308"/>
    </location>
</feature>
<comment type="caution">
    <text evidence="9">The sequence shown here is derived from an EMBL/GenBank/DDBJ whole genome shotgun (WGS) entry which is preliminary data.</text>
</comment>
<dbReference type="InterPro" id="IPR002657">
    <property type="entry name" value="BilAc:Na_symport/Acr3"/>
</dbReference>
<evidence type="ECO:0000256" key="8">
    <source>
        <dbReference type="SAM" id="Phobius"/>
    </source>
</evidence>
<dbReference type="PATRIC" id="fig|220754.4.peg.282"/>
<evidence type="ECO:0000256" key="4">
    <source>
        <dbReference type="ARBA" id="ARBA00022475"/>
    </source>
</evidence>
<feature type="transmembrane region" description="Helical" evidence="8">
    <location>
        <begin position="257"/>
        <end position="279"/>
    </location>
</feature>
<dbReference type="Pfam" id="PF01758">
    <property type="entry name" value="SBF"/>
    <property type="match status" value="1"/>
</dbReference>
<comment type="similarity">
    <text evidence="2">Belongs to the arsenical resistance-3 (ACR3) (TC 2.A.59) family.</text>
</comment>
<accession>A0A0C2WA72</accession>
<feature type="transmembrane region" description="Helical" evidence="8">
    <location>
        <begin position="223"/>
        <end position="245"/>
    </location>
</feature>
<evidence type="ECO:0000256" key="7">
    <source>
        <dbReference type="ARBA" id="ARBA00023136"/>
    </source>
</evidence>
<reference evidence="9 10" key="1">
    <citation type="submission" date="2015-01" db="EMBL/GenBank/DDBJ databases">
        <title>Jeotgalibacillus campisalis genome sequencing.</title>
        <authorList>
            <person name="Goh K.M."/>
            <person name="Chan K.-G."/>
            <person name="Yaakop A.S."/>
            <person name="Ee R."/>
            <person name="Gan H.M."/>
            <person name="Chan C.S."/>
        </authorList>
    </citation>
    <scope>NUCLEOTIDE SEQUENCE [LARGE SCALE GENOMIC DNA]</scope>
    <source>
        <strain evidence="9 10">SF-57</strain>
    </source>
</reference>
<keyword evidence="3" id="KW-0813">Transport</keyword>
<feature type="transmembrane region" description="Helical" evidence="8">
    <location>
        <begin position="65"/>
        <end position="88"/>
    </location>
</feature>
<dbReference type="Gene3D" id="1.20.1530.20">
    <property type="match status" value="1"/>
</dbReference>
<dbReference type="GO" id="GO:0015297">
    <property type="term" value="F:antiporter activity"/>
    <property type="evidence" value="ECO:0007669"/>
    <property type="project" value="InterPro"/>
</dbReference>
<evidence type="ECO:0000256" key="1">
    <source>
        <dbReference type="ARBA" id="ARBA00004651"/>
    </source>
</evidence>
<evidence type="ECO:0000256" key="5">
    <source>
        <dbReference type="ARBA" id="ARBA00022692"/>
    </source>
</evidence>
<feature type="transmembrane region" description="Helical" evidence="8">
    <location>
        <begin position="7"/>
        <end position="29"/>
    </location>
</feature>
<evidence type="ECO:0000256" key="6">
    <source>
        <dbReference type="ARBA" id="ARBA00022989"/>
    </source>
</evidence>
<keyword evidence="10" id="KW-1185">Reference proteome</keyword>
<dbReference type="PANTHER" id="PTHR43057:SF1">
    <property type="entry name" value="ARSENICAL-RESISTANCE PROTEIN 3"/>
    <property type="match status" value="1"/>
</dbReference>
<keyword evidence="5 8" id="KW-0812">Transmembrane</keyword>
<feature type="transmembrane region" description="Helical" evidence="8">
    <location>
        <begin position="94"/>
        <end position="114"/>
    </location>
</feature>
<dbReference type="OrthoDB" id="3254016at2"/>
<evidence type="ECO:0000256" key="3">
    <source>
        <dbReference type="ARBA" id="ARBA00022448"/>
    </source>
</evidence>
<dbReference type="GO" id="GO:0015104">
    <property type="term" value="F:antimonite transmembrane transporter activity"/>
    <property type="evidence" value="ECO:0007669"/>
    <property type="project" value="TreeGrafter"/>
</dbReference>
<dbReference type="EMBL" id="JXRR01000001">
    <property type="protein sequence ID" value="KIL52948.1"/>
    <property type="molecule type" value="Genomic_DNA"/>
</dbReference>
<dbReference type="InterPro" id="IPR038770">
    <property type="entry name" value="Na+/solute_symporter_sf"/>
</dbReference>
<evidence type="ECO:0000256" key="2">
    <source>
        <dbReference type="ARBA" id="ARBA00010110"/>
    </source>
</evidence>
<evidence type="ECO:0000313" key="9">
    <source>
        <dbReference type="EMBL" id="KIL52948.1"/>
    </source>
</evidence>
<sequence length="312" mass="34591">MSKIEKLYPIWILLSIVLGLGAGEIPLLRHSMAEMLMPLLAAMLFFSFLQISLREIGEAFSHRTFILSSVGINFIFTPLLAWGIASVLLPDEPAVWIGFILLMVTPCTDWYIIFTQMAKGNTALSTSILPVNLLLQLLLLPVYLYLFTGMTGAVHFSSLITSTLTILLLPFFFAWLIRKWMDRSDKKDKWLATVQNAPILLLCIAILSIFAAHGSLLTENPWLLIRLLSAILLFFLLIFVIARVAGRWLGFSKRDLASFHMTTLARNSPVGLAIAIAAFPEEPLVALALIAAPLIELPALAAAAYLILKLDQ</sequence>
<feature type="transmembrane region" description="Helical" evidence="8">
    <location>
        <begin position="126"/>
        <end position="147"/>
    </location>
</feature>
<dbReference type="RefSeq" id="WP_041053838.1">
    <property type="nucleotide sequence ID" value="NZ_JXRR01000001.1"/>
</dbReference>
<proteinExistence type="inferred from homology"/>
<evidence type="ECO:0000313" key="10">
    <source>
        <dbReference type="Proteomes" id="UP000031972"/>
    </source>
</evidence>
<feature type="transmembrane region" description="Helical" evidence="8">
    <location>
        <begin position="35"/>
        <end position="53"/>
    </location>
</feature>
<keyword evidence="6 8" id="KW-1133">Transmembrane helix</keyword>
<dbReference type="InterPro" id="IPR004706">
    <property type="entry name" value="Arsenical-R_Acr3"/>
</dbReference>
<keyword evidence="7 8" id="KW-0472">Membrane</keyword>
<name>A0A0C2WA72_9BACL</name>
<protein>
    <recommendedName>
        <fullName evidence="11">Arsenic resistance protein</fullName>
    </recommendedName>
</protein>
<feature type="transmembrane region" description="Helical" evidence="8">
    <location>
        <begin position="198"/>
        <end position="217"/>
    </location>
</feature>
<keyword evidence="4" id="KW-1003">Cell membrane</keyword>
<evidence type="ECO:0008006" key="11">
    <source>
        <dbReference type="Google" id="ProtNLM"/>
    </source>
</evidence>
<organism evidence="9 10">
    <name type="scientific">Jeotgalibacillus campisalis</name>
    <dbReference type="NCBI Taxonomy" id="220754"/>
    <lineage>
        <taxon>Bacteria</taxon>
        <taxon>Bacillati</taxon>
        <taxon>Bacillota</taxon>
        <taxon>Bacilli</taxon>
        <taxon>Bacillales</taxon>
        <taxon>Caryophanaceae</taxon>
        <taxon>Jeotgalibacillus</taxon>
    </lineage>
</organism>